<keyword evidence="3" id="KW-1185">Reference proteome</keyword>
<dbReference type="EMBL" id="JAACJK010000172">
    <property type="protein sequence ID" value="KAF5319887.1"/>
    <property type="molecule type" value="Genomic_DNA"/>
</dbReference>
<evidence type="ECO:0000313" key="2">
    <source>
        <dbReference type="EMBL" id="KAF5319887.1"/>
    </source>
</evidence>
<sequence>MNVHRQGKWHLREQDKVFYGEHVKYRAEFQGLWKGMEKWGKAVANDELNNRLGADVSRLTPTSDSNSSLRCGRTSARLSSPSLSKRYCNSSPLLVGCVLTYTRWLYPHPPHRDQLDLVVENLRLQGRNLLPKIVEMEAKN</sequence>
<dbReference type="Proteomes" id="UP000541558">
    <property type="component" value="Unassembled WGS sequence"/>
</dbReference>
<dbReference type="OrthoDB" id="19394at2759"/>
<dbReference type="InterPro" id="IPR045967">
    <property type="entry name" value="HAM1-like_N"/>
</dbReference>
<evidence type="ECO:0000259" key="1">
    <source>
        <dbReference type="Pfam" id="PF19343"/>
    </source>
</evidence>
<dbReference type="Pfam" id="PF19343">
    <property type="entry name" value="HAM1_N"/>
    <property type="match status" value="1"/>
</dbReference>
<protein>
    <recommendedName>
        <fullName evidence="1">HAM1-like N-terminal domain-containing protein</fullName>
    </recommendedName>
</protein>
<evidence type="ECO:0000313" key="3">
    <source>
        <dbReference type="Proteomes" id="UP000541558"/>
    </source>
</evidence>
<reference evidence="2 3" key="1">
    <citation type="journal article" date="2020" name="ISME J.">
        <title>Uncovering the hidden diversity of litter-decomposition mechanisms in mushroom-forming fungi.</title>
        <authorList>
            <person name="Floudas D."/>
            <person name="Bentzer J."/>
            <person name="Ahren D."/>
            <person name="Johansson T."/>
            <person name="Persson P."/>
            <person name="Tunlid A."/>
        </authorList>
    </citation>
    <scope>NUCLEOTIDE SEQUENCE [LARGE SCALE GENOMIC DNA]</scope>
    <source>
        <strain evidence="2 3">CBS 175.51</strain>
    </source>
</reference>
<dbReference type="AlphaFoldDB" id="A0A8H5F199"/>
<name>A0A8H5F199_9AGAR</name>
<accession>A0A8H5F199</accession>
<feature type="domain" description="HAM1-like N-terminal" evidence="1">
    <location>
        <begin position="113"/>
        <end position="140"/>
    </location>
</feature>
<proteinExistence type="predicted"/>
<organism evidence="2 3">
    <name type="scientific">Ephemerocybe angulata</name>
    <dbReference type="NCBI Taxonomy" id="980116"/>
    <lineage>
        <taxon>Eukaryota</taxon>
        <taxon>Fungi</taxon>
        <taxon>Dikarya</taxon>
        <taxon>Basidiomycota</taxon>
        <taxon>Agaricomycotina</taxon>
        <taxon>Agaricomycetes</taxon>
        <taxon>Agaricomycetidae</taxon>
        <taxon>Agaricales</taxon>
        <taxon>Agaricineae</taxon>
        <taxon>Psathyrellaceae</taxon>
        <taxon>Ephemerocybe</taxon>
    </lineage>
</organism>
<comment type="caution">
    <text evidence="2">The sequence shown here is derived from an EMBL/GenBank/DDBJ whole genome shotgun (WGS) entry which is preliminary data.</text>
</comment>
<gene>
    <name evidence="2" type="ORF">D9611_011105</name>
</gene>